<evidence type="ECO:0000313" key="1">
    <source>
        <dbReference type="EMBL" id="KAH9558267.1"/>
    </source>
</evidence>
<sequence length="1162" mass="128897">MASPLAYMVKQRAKITMDTILTQVFMKSSTGAKHSTSTFQTTVIRGGTEGVNKSYSNGVRALSREGLVKDVQHVLHQRGIPVDSSTYVRLLRRCIDMKDVVVGQQIHAHILQTRFKSDTYILNTLLDMYTKCAHLVDARQLFNNMSRRDTFTWNMMLTGYAKHGHADEAFRIYEQMQQQGVAPERMTFTSVVNVCASLGALGKAKRVHADILQTGITTDIILENALIYMYAKCGSIKHAREVFEKMQKRDVVSWTALIVGLVENGCGEEALEIFSQMQEGVKPDRITCLSILKACSSPAALNSGKHIHEHIVKAGFDSDVRVMNALVSMYARCGSLDEAQQVFDDMDIKDVVSWNAMIVGYADHGQYAEAFDVYHQMLKEGKTPNDVTFLSILKACSSPVFLNLGKQVHTHVNKAGYTRDVRVGNALICMYAKCGSITSAREVFNKMATRDVISWTVMIRGYTEHDHYREAFAVFNEMQERQVKPDGITFMSILNACSSPADLNGGKQLHARVVDAGFGSDVNVVNALVGMYLRCGSLKDAQQLFDKMETKNVISWNTMIGGYAELGNSDQSFQAFHKMKQEGIKADIVTFISILSAVHSPAAVEQGRQLHLLIAQSGFDSDVRVGNALINMYVKCGSIKEARQMFDNMASRDAISWNTIIGGYAEHGPSEEAFRIFKQMKQENITVNSITYLSILNACNNKAALAQGKEVHTYIVKAGLESDVRVGNALVSMYARCGSMKDAQQVFDSMANRNVISWTAMIGGFSKDGDGEEAFSVFNQMQQEGIVPNTITFISILKLCASTAALLAGKRVHAIINQAGLQADICVGNVLVDMYAKCGSIVDAQEVFDKMHERDVVSWNAMITGYAQHGLGDDALQLYDQMQQEGLSPDSTTFVGVLSACSHAGLVYEGLQLFNSMCHDYSIIPTVEHYGCMVDLLGRAGLLNAAEGFIRNMPFEADASIWTAFLGACRIHSNVKLADHAAKILLRTENQNAAVYVQLSNIYAAAGLWDDVEKVRNSMKDRGVKKEPGRTWIELGDQTHSFMIEDRSHPQSEKIYAELDRLGKLIQTAGYVPDTRFVVHDVDEKLKEIALCYHSEKLAIAFGIINMPSGTPIRIIKNLRVCTDCHTFTKFISKVTGREIVARDSRRFHHFKDGLCSCGDFW</sequence>
<keyword evidence="2" id="KW-1185">Reference proteome</keyword>
<organism evidence="1 2">
    <name type="scientific">Sphagnum magellanicum</name>
    <dbReference type="NCBI Taxonomy" id="128215"/>
    <lineage>
        <taxon>Eukaryota</taxon>
        <taxon>Viridiplantae</taxon>
        <taxon>Streptophyta</taxon>
        <taxon>Embryophyta</taxon>
        <taxon>Bryophyta</taxon>
        <taxon>Sphagnophytina</taxon>
        <taxon>Sphagnopsida</taxon>
        <taxon>Sphagnales</taxon>
        <taxon>Sphagnaceae</taxon>
        <taxon>Sphagnum</taxon>
    </lineage>
</organism>
<comment type="caution">
    <text evidence="1">The sequence shown here is derived from an EMBL/GenBank/DDBJ whole genome shotgun (WGS) entry which is preliminary data.</text>
</comment>
<evidence type="ECO:0000313" key="2">
    <source>
        <dbReference type="Proteomes" id="UP000828922"/>
    </source>
</evidence>
<dbReference type="EMBL" id="CM038913">
    <property type="protein sequence ID" value="KAH9558267.1"/>
    <property type="molecule type" value="Genomic_DNA"/>
</dbReference>
<name>A0ACB8HPU7_9BRYO</name>
<proteinExistence type="predicted"/>
<gene>
    <name evidence="1" type="ORF">CY35_07G129100</name>
</gene>
<accession>A0ACB8HPU7</accession>
<protein>
    <submittedName>
        <fullName evidence="1">Uncharacterized protein</fullName>
    </submittedName>
</protein>
<dbReference type="Proteomes" id="UP000828922">
    <property type="component" value="Linkage Group LG07"/>
</dbReference>
<reference evidence="2" key="1">
    <citation type="journal article" date="2022" name="New Phytol.">
        <title>Phylogenomic structure and speciation in an emerging model: the Sphagnum magellanicum complex (Bryophyta).</title>
        <authorList>
            <person name="Shaw A.J."/>
            <person name="Piatkowski B."/>
            <person name="Duffy A.M."/>
            <person name="Aguero B."/>
            <person name="Imwattana K."/>
            <person name="Nieto-Lugilde M."/>
            <person name="Healey A."/>
            <person name="Weston D.J."/>
            <person name="Patel M.N."/>
            <person name="Schmutz J."/>
            <person name="Grimwood J."/>
            <person name="Yavitt J.B."/>
            <person name="Hassel K."/>
            <person name="Stenoien H.K."/>
            <person name="Flatberg K.I."/>
            <person name="Bickford C.P."/>
            <person name="Hicks K.A."/>
        </authorList>
    </citation>
    <scope>NUCLEOTIDE SEQUENCE [LARGE SCALE GENOMIC DNA]</scope>
</reference>